<evidence type="ECO:0000256" key="1">
    <source>
        <dbReference type="ARBA" id="ARBA00001933"/>
    </source>
</evidence>
<reference evidence="13" key="1">
    <citation type="submission" date="2020-05" db="EMBL/GenBank/DDBJ databases">
        <title>Phylogenomic resolution of chytrid fungi.</title>
        <authorList>
            <person name="Stajich J.E."/>
            <person name="Amses K."/>
            <person name="Simmons R."/>
            <person name="Seto K."/>
            <person name="Myers J."/>
            <person name="Bonds A."/>
            <person name="Quandt C.A."/>
            <person name="Barry K."/>
            <person name="Liu P."/>
            <person name="Grigoriev I."/>
            <person name="Longcore J.E."/>
            <person name="James T.Y."/>
        </authorList>
    </citation>
    <scope>NUCLEOTIDE SEQUENCE</scope>
    <source>
        <strain evidence="13">JEL0318</strain>
    </source>
</reference>
<comment type="pathway">
    <text evidence="2">Amino-acid biosynthesis; L-cysteine biosynthesis; L-cysteine from L-homocysteine and L-serine: step 1/2.</text>
</comment>
<evidence type="ECO:0000256" key="2">
    <source>
        <dbReference type="ARBA" id="ARBA00005003"/>
    </source>
</evidence>
<keyword evidence="7 11" id="KW-0456">Lyase</keyword>
<evidence type="ECO:0000256" key="8">
    <source>
        <dbReference type="ARBA" id="ARBA00026192"/>
    </source>
</evidence>
<name>A0AAD5S479_9FUNG</name>
<dbReference type="GO" id="GO:0005737">
    <property type="term" value="C:cytoplasm"/>
    <property type="evidence" value="ECO:0007669"/>
    <property type="project" value="InterPro"/>
</dbReference>
<evidence type="ECO:0000259" key="12">
    <source>
        <dbReference type="PROSITE" id="PS51371"/>
    </source>
</evidence>
<dbReference type="CDD" id="cd04608">
    <property type="entry name" value="CBS_pair_CBS"/>
    <property type="match status" value="1"/>
</dbReference>
<evidence type="ECO:0000256" key="5">
    <source>
        <dbReference type="ARBA" id="ARBA00022898"/>
    </source>
</evidence>
<dbReference type="GO" id="GO:0019343">
    <property type="term" value="P:cysteine biosynthetic process via cystathionine"/>
    <property type="evidence" value="ECO:0007669"/>
    <property type="project" value="UniProtKB-UniRule"/>
</dbReference>
<evidence type="ECO:0000313" key="13">
    <source>
        <dbReference type="EMBL" id="KAJ3040374.1"/>
    </source>
</evidence>
<organism evidence="13 14">
    <name type="scientific">Rhizophlyctis rosea</name>
    <dbReference type="NCBI Taxonomy" id="64517"/>
    <lineage>
        <taxon>Eukaryota</taxon>
        <taxon>Fungi</taxon>
        <taxon>Fungi incertae sedis</taxon>
        <taxon>Chytridiomycota</taxon>
        <taxon>Chytridiomycota incertae sedis</taxon>
        <taxon>Chytridiomycetes</taxon>
        <taxon>Rhizophlyctidales</taxon>
        <taxon>Rhizophlyctidaceae</taxon>
        <taxon>Rhizophlyctis</taxon>
    </lineage>
</organism>
<dbReference type="EC" id="4.2.1.22" evidence="4 11"/>
<dbReference type="SUPFAM" id="SSF54631">
    <property type="entry name" value="CBS-domain pair"/>
    <property type="match status" value="1"/>
</dbReference>
<evidence type="ECO:0000313" key="14">
    <source>
        <dbReference type="Proteomes" id="UP001212841"/>
    </source>
</evidence>
<gene>
    <name evidence="13" type="ORF">HK097_002582</name>
</gene>
<keyword evidence="14" id="KW-1185">Reference proteome</keyword>
<dbReference type="Pfam" id="PF00571">
    <property type="entry name" value="CBS"/>
    <property type="match status" value="1"/>
</dbReference>
<protein>
    <recommendedName>
        <fullName evidence="8 11">Cystathionine beta-synthase</fullName>
        <ecNumber evidence="4 11">4.2.1.22</ecNumber>
    </recommendedName>
</protein>
<comment type="cofactor">
    <cofactor evidence="1 11">
        <name>pyridoxal 5'-phosphate</name>
        <dbReference type="ChEBI" id="CHEBI:597326"/>
    </cofactor>
</comment>
<evidence type="ECO:0000256" key="4">
    <source>
        <dbReference type="ARBA" id="ARBA00012041"/>
    </source>
</evidence>
<dbReference type="GO" id="GO:0004122">
    <property type="term" value="F:cystathionine beta-synthase activity"/>
    <property type="evidence" value="ECO:0007669"/>
    <property type="project" value="UniProtKB-UniRule"/>
</dbReference>
<evidence type="ECO:0000256" key="11">
    <source>
        <dbReference type="RuleBase" id="RU361204"/>
    </source>
</evidence>
<dbReference type="SMART" id="SM00116">
    <property type="entry name" value="CBS"/>
    <property type="match status" value="1"/>
</dbReference>
<feature type="domain" description="CBS" evidence="12">
    <location>
        <begin position="380"/>
        <end position="439"/>
    </location>
</feature>
<evidence type="ECO:0000256" key="7">
    <source>
        <dbReference type="ARBA" id="ARBA00023239"/>
    </source>
</evidence>
<dbReference type="InterPro" id="IPR005857">
    <property type="entry name" value="Cysta_beta_synth"/>
</dbReference>
<dbReference type="InterPro" id="IPR001926">
    <property type="entry name" value="TrpB-like_PALP"/>
</dbReference>
<dbReference type="GO" id="GO:0006535">
    <property type="term" value="P:cysteine biosynthetic process from serine"/>
    <property type="evidence" value="ECO:0007669"/>
    <property type="project" value="UniProtKB-UniRule"/>
</dbReference>
<dbReference type="Gene3D" id="3.10.580.10">
    <property type="entry name" value="CBS-domain"/>
    <property type="match status" value="1"/>
</dbReference>
<proteinExistence type="inferred from homology"/>
<evidence type="ECO:0000256" key="6">
    <source>
        <dbReference type="ARBA" id="ARBA00023122"/>
    </source>
</evidence>
<dbReference type="Gene3D" id="3.40.50.1100">
    <property type="match status" value="2"/>
</dbReference>
<dbReference type="CDD" id="cd01561">
    <property type="entry name" value="CBS_like"/>
    <property type="match status" value="1"/>
</dbReference>
<keyword evidence="5 11" id="KW-0663">Pyridoxal phosphate</keyword>
<dbReference type="SUPFAM" id="SSF53686">
    <property type="entry name" value="Tryptophan synthase beta subunit-like PLP-dependent enzymes"/>
    <property type="match status" value="1"/>
</dbReference>
<accession>A0AAD5S479</accession>
<dbReference type="Pfam" id="PF00291">
    <property type="entry name" value="PALP"/>
    <property type="match status" value="1"/>
</dbReference>
<sequence>MTQNFDRNRILNNILEHIGGTPAVRLNRVGKDEGLQCELGIYQLTPAKASMFKCSKELTFHSHPPVAKCEFFNAGGSVKDRIGKRMVEAAEKEGKLKPGYTIIEPTSGNTGIGLALAAAVKGYRAIITLPEKMSQEKVDVLKALGAEIIRTPTEAAWDAPDSHIGVAKRLNQEIPNSLIPDQYSNVNNPLAHYEGTAEELIAQCGGHIDMFVASAGTGGTIAGVAKKLKEKLPNIRIVGVDPNGSILALPDALNKEGIHGYQVEGIGYDFVPEVLDRSWVDEWVKTDDKESFLMSRRLIREEGLLCGGSAGAAVVGAIKAAKSLKPGQRCVVLLADSVRNYMTKFLNDDWMKKHGFMDEQTKKVEEEKKGQWGGATIKDLQLVTPVTVPTSTSVLSSIEIMQSRGFDQLPVTSSQTGKLVGLVTLGNLLAKVASSRVALTDTVDKAMFNFNQQNKFTEITVDTPLESLSKFFENHSNAVVTEKGSDGGLVVRHVVTKVDLLAWLVRRTKGVEGLGLDGYNGTR</sequence>
<evidence type="ECO:0000256" key="10">
    <source>
        <dbReference type="PROSITE-ProRule" id="PRU00703"/>
    </source>
</evidence>
<keyword evidence="11" id="KW-0028">Amino-acid biosynthesis</keyword>
<dbReference type="InterPro" id="IPR001216">
    <property type="entry name" value="P-phosphate_BS"/>
</dbReference>
<dbReference type="InterPro" id="IPR046353">
    <property type="entry name" value="CBS_C"/>
</dbReference>
<dbReference type="InterPro" id="IPR000644">
    <property type="entry name" value="CBS_dom"/>
</dbReference>
<dbReference type="FunFam" id="3.40.50.1100:FF:000118">
    <property type="entry name" value="Related to CYS4-cystathionine beta-synthase"/>
    <property type="match status" value="1"/>
</dbReference>
<dbReference type="InterPro" id="IPR050214">
    <property type="entry name" value="Cys_Synth/Cystath_Beta-Synth"/>
</dbReference>
<keyword evidence="6 10" id="KW-0129">CBS domain</keyword>
<comment type="catalytic activity">
    <reaction evidence="9 11">
        <text>L-homocysteine + L-serine = L,L-cystathionine + H2O</text>
        <dbReference type="Rhea" id="RHEA:10112"/>
        <dbReference type="ChEBI" id="CHEBI:15377"/>
        <dbReference type="ChEBI" id="CHEBI:33384"/>
        <dbReference type="ChEBI" id="CHEBI:58161"/>
        <dbReference type="ChEBI" id="CHEBI:58199"/>
        <dbReference type="EC" id="4.2.1.22"/>
    </reaction>
</comment>
<dbReference type="PANTHER" id="PTHR10314">
    <property type="entry name" value="CYSTATHIONINE BETA-SYNTHASE"/>
    <property type="match status" value="1"/>
</dbReference>
<keyword evidence="11" id="KW-0198">Cysteine biosynthesis</keyword>
<dbReference type="EMBL" id="JADGJD010001564">
    <property type="protein sequence ID" value="KAJ3040374.1"/>
    <property type="molecule type" value="Genomic_DNA"/>
</dbReference>
<dbReference type="AlphaFoldDB" id="A0AAD5S479"/>
<dbReference type="Proteomes" id="UP001212841">
    <property type="component" value="Unassembled WGS sequence"/>
</dbReference>
<dbReference type="NCBIfam" id="TIGR01137">
    <property type="entry name" value="cysta_beta"/>
    <property type="match status" value="1"/>
</dbReference>
<dbReference type="FunFam" id="3.40.50.1100:FF:000003">
    <property type="entry name" value="Cystathionine beta-synthase"/>
    <property type="match status" value="1"/>
</dbReference>
<dbReference type="PROSITE" id="PS00901">
    <property type="entry name" value="CYS_SYNTHASE"/>
    <property type="match status" value="1"/>
</dbReference>
<comment type="caution">
    <text evidence="13">The sequence shown here is derived from an EMBL/GenBank/DDBJ whole genome shotgun (WGS) entry which is preliminary data.</text>
</comment>
<dbReference type="PROSITE" id="PS51371">
    <property type="entry name" value="CBS"/>
    <property type="match status" value="1"/>
</dbReference>
<evidence type="ECO:0000256" key="9">
    <source>
        <dbReference type="ARBA" id="ARBA00047490"/>
    </source>
</evidence>
<dbReference type="InterPro" id="IPR036052">
    <property type="entry name" value="TrpB-like_PALP_sf"/>
</dbReference>
<dbReference type="InterPro" id="IPR046342">
    <property type="entry name" value="CBS_dom_sf"/>
</dbReference>
<comment type="similarity">
    <text evidence="3 11">Belongs to the cysteine synthase/cystathionine beta-synthase family.</text>
</comment>
<evidence type="ECO:0000256" key="3">
    <source>
        <dbReference type="ARBA" id="ARBA00007103"/>
    </source>
</evidence>